<protein>
    <submittedName>
        <fullName evidence="1">FACT complex subunit SPT16</fullName>
    </submittedName>
</protein>
<organism evidence="1 2">
    <name type="scientific">Thelephora ganbajun</name>
    <name type="common">Ganba fungus</name>
    <dbReference type="NCBI Taxonomy" id="370292"/>
    <lineage>
        <taxon>Eukaryota</taxon>
        <taxon>Fungi</taxon>
        <taxon>Dikarya</taxon>
        <taxon>Basidiomycota</taxon>
        <taxon>Agaricomycotina</taxon>
        <taxon>Agaricomycetes</taxon>
        <taxon>Thelephorales</taxon>
        <taxon>Thelephoraceae</taxon>
        <taxon>Thelephora</taxon>
    </lineage>
</organism>
<reference evidence="1" key="2">
    <citation type="journal article" date="2020" name="Nat. Commun.">
        <title>Large-scale genome sequencing of mycorrhizal fungi provides insights into the early evolution of symbiotic traits.</title>
        <authorList>
            <person name="Miyauchi S."/>
            <person name="Kiss E."/>
            <person name="Kuo A."/>
            <person name="Drula E."/>
            <person name="Kohler A."/>
            <person name="Sanchez-Garcia M."/>
            <person name="Morin E."/>
            <person name="Andreopoulos B."/>
            <person name="Barry K.W."/>
            <person name="Bonito G."/>
            <person name="Buee M."/>
            <person name="Carver A."/>
            <person name="Chen C."/>
            <person name="Cichocki N."/>
            <person name="Clum A."/>
            <person name="Culley D."/>
            <person name="Crous P.W."/>
            <person name="Fauchery L."/>
            <person name="Girlanda M."/>
            <person name="Hayes R.D."/>
            <person name="Keri Z."/>
            <person name="LaButti K."/>
            <person name="Lipzen A."/>
            <person name="Lombard V."/>
            <person name="Magnuson J."/>
            <person name="Maillard F."/>
            <person name="Murat C."/>
            <person name="Nolan M."/>
            <person name="Ohm R.A."/>
            <person name="Pangilinan J."/>
            <person name="Pereira M.F."/>
            <person name="Perotto S."/>
            <person name="Peter M."/>
            <person name="Pfister S."/>
            <person name="Riley R."/>
            <person name="Sitrit Y."/>
            <person name="Stielow J.B."/>
            <person name="Szollosi G."/>
            <person name="Zifcakova L."/>
            <person name="Stursova M."/>
            <person name="Spatafora J.W."/>
            <person name="Tedersoo L."/>
            <person name="Vaario L.M."/>
            <person name="Yamada A."/>
            <person name="Yan M."/>
            <person name="Wang P."/>
            <person name="Xu J."/>
            <person name="Bruns T."/>
            <person name="Baldrian P."/>
            <person name="Vilgalys R."/>
            <person name="Dunand C."/>
            <person name="Henrissat B."/>
            <person name="Grigoriev I.V."/>
            <person name="Hibbett D."/>
            <person name="Nagy L.G."/>
            <person name="Martin F.M."/>
        </authorList>
    </citation>
    <scope>NUCLEOTIDE SEQUENCE</scope>
    <source>
        <strain evidence="1">P2</strain>
    </source>
</reference>
<comment type="caution">
    <text evidence="1">The sequence shown here is derived from an EMBL/GenBank/DDBJ whole genome shotgun (WGS) entry which is preliminary data.</text>
</comment>
<keyword evidence="2" id="KW-1185">Reference proteome</keyword>
<evidence type="ECO:0000313" key="2">
    <source>
        <dbReference type="Proteomes" id="UP000886501"/>
    </source>
</evidence>
<name>A0ACB6ZUY9_THEGA</name>
<dbReference type="EMBL" id="MU117965">
    <property type="protein sequence ID" value="KAF9653123.1"/>
    <property type="molecule type" value="Genomic_DNA"/>
</dbReference>
<sequence>MDVQLNKDLFNSRLERVLTFWKSGSKDEDFSSVADCDALLLLAGDPAGEEEPTKKGVAFQTWLLGYEFPTTFLLLKKDGLHVLCSAKKAKILSQVATPKSPVPVNIIVLAKGKEPATDALPKFLEAYTSSGRVGILVKEKHTGKMIDEWNAVVEGAATKPTVVDITSAISGFVAVKDEEEISNLKMAGNLTRTLLQHHIAPKLETIVDRQTKISHEGFAALIEGRLGSDDKPPDMKVWEKGNLGKVDWQSVEFCYPTIIQSQTASSGYDLKFTAESTPDNIAYKGVFLVSVGMRYKSYCSSLGRSIMVDPTKEQEAIYGLLFNLQTELMQKLQDGVVARDVYQHAISYIREKKPELEKHFVKSVGFGTGQEFRDSVYLLSAKNTRRVRSNMVFILSLGFQDLIDDQRQKYTLQLNDTVVVNSKRPATCLTDGLKKPKHVMFFSDDGSEEEDTKASTKKGANGNPSPLKNKTAGGKVLRNKTRNAGQEEAAHSAAKIAEHQRELHVQLHKNGLAKYSESGSGAGGKEGQGWKKFQSYKGELALPKEVESLRIFVDRKASTIVLPIHGFAVPFHINTIKNVSKSDEGNQTLLRINFQTPGQIAGKKEDTPFEDPDATFVRSITYRSTDGHRFDTISKQITDLKKEVTKREQQKKEMADVVDQDSLIELKGRRPIKLPEVFVRPALDGKRLPGEVEIHQNGLRYQSPMGSQKIDILFSNIKHLFFQPCDHELLVIVHIHLKSPMMIGKRKAHDVQFFREASDVQFDETGNRKRKYRYGDEDEIELEQQERKRRQMLNREFKAFAEKVAEAATAALGDTIEMDVPFRELSFEGVPHRTNVRLQPTTDCLVYLSDPPFLVVTLNEIEIASLERVQFGLKQFDMVLIFKDFTKSPLHINSIPTSLLDDVKQWLDSVDIPLAEGPVNLNWNPIMKHVSENPYEFFTTGGWGFLGASNGEAQESEEESGSESEYEQAPSESDYSEDGASESEFDDGSDASGDKGSGSDFSGSEGEDWDELERKAAKSDKKAQDAKKAKGNESDGSDAHPKKKAPPKGKAPAKPPVNGKVAGKPKANGKR</sequence>
<gene>
    <name evidence="1" type="ORF">BDM02DRAFT_3088069</name>
</gene>
<evidence type="ECO:0000313" key="1">
    <source>
        <dbReference type="EMBL" id="KAF9653123.1"/>
    </source>
</evidence>
<dbReference type="Proteomes" id="UP000886501">
    <property type="component" value="Unassembled WGS sequence"/>
</dbReference>
<proteinExistence type="predicted"/>
<accession>A0ACB6ZUY9</accession>
<reference evidence="1" key="1">
    <citation type="submission" date="2019-10" db="EMBL/GenBank/DDBJ databases">
        <authorList>
            <consortium name="DOE Joint Genome Institute"/>
            <person name="Kuo A."/>
            <person name="Miyauchi S."/>
            <person name="Kiss E."/>
            <person name="Drula E."/>
            <person name="Kohler A."/>
            <person name="Sanchez-Garcia M."/>
            <person name="Andreopoulos B."/>
            <person name="Barry K.W."/>
            <person name="Bonito G."/>
            <person name="Buee M."/>
            <person name="Carver A."/>
            <person name="Chen C."/>
            <person name="Cichocki N."/>
            <person name="Clum A."/>
            <person name="Culley D."/>
            <person name="Crous P.W."/>
            <person name="Fauchery L."/>
            <person name="Girlanda M."/>
            <person name="Hayes R."/>
            <person name="Keri Z."/>
            <person name="Labutti K."/>
            <person name="Lipzen A."/>
            <person name="Lombard V."/>
            <person name="Magnuson J."/>
            <person name="Maillard F."/>
            <person name="Morin E."/>
            <person name="Murat C."/>
            <person name="Nolan M."/>
            <person name="Ohm R."/>
            <person name="Pangilinan J."/>
            <person name="Pereira M."/>
            <person name="Perotto S."/>
            <person name="Peter M."/>
            <person name="Riley R."/>
            <person name="Sitrit Y."/>
            <person name="Stielow B."/>
            <person name="Szollosi G."/>
            <person name="Zifcakova L."/>
            <person name="Stursova M."/>
            <person name="Spatafora J.W."/>
            <person name="Tedersoo L."/>
            <person name="Vaario L.-M."/>
            <person name="Yamada A."/>
            <person name="Yan M."/>
            <person name="Wang P."/>
            <person name="Xu J."/>
            <person name="Bruns T."/>
            <person name="Baldrian P."/>
            <person name="Vilgalys R."/>
            <person name="Henrissat B."/>
            <person name="Grigoriev I.V."/>
            <person name="Hibbett D."/>
            <person name="Nagy L.G."/>
            <person name="Martin F.M."/>
        </authorList>
    </citation>
    <scope>NUCLEOTIDE SEQUENCE</scope>
    <source>
        <strain evidence="1">P2</strain>
    </source>
</reference>